<keyword evidence="1" id="KW-1133">Transmembrane helix</keyword>
<evidence type="ECO:0000313" key="3">
    <source>
        <dbReference type="Proteomes" id="UP001157418"/>
    </source>
</evidence>
<dbReference type="Proteomes" id="UP001157418">
    <property type="component" value="Unassembled WGS sequence"/>
</dbReference>
<proteinExistence type="predicted"/>
<protein>
    <recommendedName>
        <fullName evidence="4">Secreted protein</fullName>
    </recommendedName>
</protein>
<reference evidence="2 3" key="1">
    <citation type="submission" date="2022-01" db="EMBL/GenBank/DDBJ databases">
        <authorList>
            <person name="Xiong W."/>
            <person name="Schranz E."/>
        </authorList>
    </citation>
    <scope>NUCLEOTIDE SEQUENCE [LARGE SCALE GENOMIC DNA]</scope>
</reference>
<keyword evidence="1" id="KW-0812">Transmembrane</keyword>
<name>A0AAU9MQD1_9ASTR</name>
<evidence type="ECO:0000313" key="2">
    <source>
        <dbReference type="EMBL" id="CAH1428570.1"/>
    </source>
</evidence>
<accession>A0AAU9MQD1</accession>
<comment type="caution">
    <text evidence="2">The sequence shown here is derived from an EMBL/GenBank/DDBJ whole genome shotgun (WGS) entry which is preliminary data.</text>
</comment>
<sequence length="117" mass="13173">MTNLLDIALNLVEALVCLAALVLFASCTKLCYQCYGLVIQDIETRRMPPTRTPTATHVPHHLVLAIQQANLDRQAGAQPKGYLGKITQEQIYDRSKCKNDDCVICLEDFKKKEKIQL</sequence>
<dbReference type="AlphaFoldDB" id="A0AAU9MQD1"/>
<gene>
    <name evidence="2" type="ORF">LVIROSA_LOCUS15492</name>
</gene>
<evidence type="ECO:0008006" key="4">
    <source>
        <dbReference type="Google" id="ProtNLM"/>
    </source>
</evidence>
<keyword evidence="1" id="KW-0472">Membrane</keyword>
<dbReference type="EMBL" id="CAKMRJ010002223">
    <property type="protein sequence ID" value="CAH1428570.1"/>
    <property type="molecule type" value="Genomic_DNA"/>
</dbReference>
<keyword evidence="3" id="KW-1185">Reference proteome</keyword>
<feature type="transmembrane region" description="Helical" evidence="1">
    <location>
        <begin position="7"/>
        <end position="25"/>
    </location>
</feature>
<organism evidence="2 3">
    <name type="scientific">Lactuca virosa</name>
    <dbReference type="NCBI Taxonomy" id="75947"/>
    <lineage>
        <taxon>Eukaryota</taxon>
        <taxon>Viridiplantae</taxon>
        <taxon>Streptophyta</taxon>
        <taxon>Embryophyta</taxon>
        <taxon>Tracheophyta</taxon>
        <taxon>Spermatophyta</taxon>
        <taxon>Magnoliopsida</taxon>
        <taxon>eudicotyledons</taxon>
        <taxon>Gunneridae</taxon>
        <taxon>Pentapetalae</taxon>
        <taxon>asterids</taxon>
        <taxon>campanulids</taxon>
        <taxon>Asterales</taxon>
        <taxon>Asteraceae</taxon>
        <taxon>Cichorioideae</taxon>
        <taxon>Cichorieae</taxon>
        <taxon>Lactucinae</taxon>
        <taxon>Lactuca</taxon>
    </lineage>
</organism>
<evidence type="ECO:0000256" key="1">
    <source>
        <dbReference type="SAM" id="Phobius"/>
    </source>
</evidence>